<sequence>MDMATATATRHVRMRPERGEARGASIAAVLCALAAWWSAPAAAQQAFIEPSLTGSLTWSDNVGADRRDKGSGFVAEVSPGVAVSREGGRVSGQLNARLRNQVDFSGRGKDTSFLSLVGRGSVEALEKLLFFDLDASVTRDNLSLFAGRARGDALNTDSDSETRSFGVAPRLELRHGDTAATLRYIARWLDGGADEFDRQRLGQWTLDAGNATAFGYLGWGVSYSHADTAYGDSDSPDVTQEIARATLFINATPQLRLRLIGGHESNDYAVRKGESGSITGAGFDWTPNPRTNISATTEKRIFGRGHNVSIDYRRARSAFQLGWSRDITSSLQTLATLYQDPFFRLFYDALAASISDPLEREQAVRELLQALGYGDVGLRDAVIANNYFLDRRLQAGFSLIGVRNVLSLSFTRSHRERLGEVAMVNPQDDLSVFDEVREKTAALRFTHRLSGKSSLNAGLARTEARGAGIRRIDTRRTLFSLGLSTQLSPDTTGSLAYRRQKSAGSSSFTENAITASVFMRF</sequence>
<name>A0A4S4AQR9_9RHOO</name>
<dbReference type="Proteomes" id="UP000307956">
    <property type="component" value="Unassembled WGS sequence"/>
</dbReference>
<dbReference type="AlphaFoldDB" id="A0A4S4AQR9"/>
<comment type="caution">
    <text evidence="1">The sequence shown here is derived from an EMBL/GenBank/DDBJ whole genome shotgun (WGS) entry which is preliminary data.</text>
</comment>
<keyword evidence="2" id="KW-1185">Reference proteome</keyword>
<organism evidence="1 2">
    <name type="scientific">Pseudothauera rhizosphaerae</name>
    <dbReference type="NCBI Taxonomy" id="2565932"/>
    <lineage>
        <taxon>Bacteria</taxon>
        <taxon>Pseudomonadati</taxon>
        <taxon>Pseudomonadota</taxon>
        <taxon>Betaproteobacteria</taxon>
        <taxon>Rhodocyclales</taxon>
        <taxon>Zoogloeaceae</taxon>
        <taxon>Pseudothauera</taxon>
    </lineage>
</organism>
<dbReference type="NCBIfam" id="TIGR03016">
    <property type="entry name" value="pepcterm_hypo_1"/>
    <property type="match status" value="1"/>
</dbReference>
<evidence type="ECO:0000313" key="2">
    <source>
        <dbReference type="Proteomes" id="UP000307956"/>
    </source>
</evidence>
<dbReference type="EMBL" id="SSOD01000006">
    <property type="protein sequence ID" value="THF61637.1"/>
    <property type="molecule type" value="Genomic_DNA"/>
</dbReference>
<protein>
    <submittedName>
        <fullName evidence="1">TIGR03016 family PEP-CTERM system-associated outer membrane protein</fullName>
    </submittedName>
</protein>
<reference evidence="1 2" key="1">
    <citation type="submission" date="2019-04" db="EMBL/GenBank/DDBJ databases">
        <title>Azoarcus rhizosphaerae sp. nov. isolated from rhizosphere of Ficus religiosa.</title>
        <authorList>
            <person name="Lin S.-Y."/>
            <person name="Hameed A."/>
            <person name="Hsu Y.-H."/>
            <person name="Young C.-C."/>
        </authorList>
    </citation>
    <scope>NUCLEOTIDE SEQUENCE [LARGE SCALE GENOMIC DNA]</scope>
    <source>
        <strain evidence="1 2">CC-YHH848</strain>
    </source>
</reference>
<accession>A0A4S4AQR9</accession>
<dbReference type="InterPro" id="IPR017467">
    <property type="entry name" value="CHP03016_PEP-CTERM"/>
</dbReference>
<dbReference type="OrthoDB" id="8522878at2"/>
<evidence type="ECO:0000313" key="1">
    <source>
        <dbReference type="EMBL" id="THF61637.1"/>
    </source>
</evidence>
<gene>
    <name evidence="1" type="ORF">E6O51_09290</name>
</gene>
<proteinExistence type="predicted"/>